<comment type="similarity">
    <text evidence="2">Belongs to the NPR1-interactor family.</text>
</comment>
<dbReference type="EMBL" id="GDJX01023348">
    <property type="protein sequence ID" value="JAT44588.1"/>
    <property type="molecule type" value="Transcribed_RNA"/>
</dbReference>
<dbReference type="GO" id="GO:0016301">
    <property type="term" value="F:kinase activity"/>
    <property type="evidence" value="ECO:0007669"/>
    <property type="project" value="UniProtKB-KW"/>
</dbReference>
<feature type="region of interest" description="Disordered" evidence="4">
    <location>
        <begin position="88"/>
        <end position="127"/>
    </location>
</feature>
<dbReference type="AlphaFoldDB" id="A0A1D1XQC6"/>
<gene>
    <name evidence="5" type="primary">anmK_0</name>
    <name evidence="5" type="ORF">g.12933</name>
</gene>
<reference evidence="5" key="1">
    <citation type="submission" date="2015-07" db="EMBL/GenBank/DDBJ databases">
        <title>Transcriptome Assembly of Anthurium amnicola.</title>
        <authorList>
            <person name="Suzuki J."/>
        </authorList>
    </citation>
    <scope>NUCLEOTIDE SEQUENCE</scope>
</reference>
<evidence type="ECO:0000256" key="3">
    <source>
        <dbReference type="ARBA" id="ARBA00023242"/>
    </source>
</evidence>
<protein>
    <submittedName>
        <fullName evidence="5">Anhydro-N-acetylmuramic acid kinase</fullName>
    </submittedName>
</protein>
<keyword evidence="3" id="KW-0539">Nucleus</keyword>
<dbReference type="GO" id="GO:0010112">
    <property type="term" value="P:regulation of systemic acquired resistance"/>
    <property type="evidence" value="ECO:0007669"/>
    <property type="project" value="InterPro"/>
</dbReference>
<keyword evidence="5" id="KW-0808">Transferase</keyword>
<dbReference type="GO" id="GO:0005634">
    <property type="term" value="C:nucleus"/>
    <property type="evidence" value="ECO:0007669"/>
    <property type="project" value="UniProtKB-SubCell"/>
</dbReference>
<feature type="non-terminal residue" evidence="5">
    <location>
        <position position="1"/>
    </location>
</feature>
<dbReference type="PANTHER" id="PTHR33669:SF14">
    <property type="entry name" value="NRR REPRESSOR HOMOLOG 3"/>
    <property type="match status" value="1"/>
</dbReference>
<organism evidence="5">
    <name type="scientific">Anthurium amnicola</name>
    <dbReference type="NCBI Taxonomy" id="1678845"/>
    <lineage>
        <taxon>Eukaryota</taxon>
        <taxon>Viridiplantae</taxon>
        <taxon>Streptophyta</taxon>
        <taxon>Embryophyta</taxon>
        <taxon>Tracheophyta</taxon>
        <taxon>Spermatophyta</taxon>
        <taxon>Magnoliopsida</taxon>
        <taxon>Liliopsida</taxon>
        <taxon>Araceae</taxon>
        <taxon>Pothoideae</taxon>
        <taxon>Potheae</taxon>
        <taxon>Anthurium</taxon>
    </lineage>
</organism>
<keyword evidence="5" id="KW-0418">Kinase</keyword>
<name>A0A1D1XQC6_9ARAE</name>
<sequence length="127" mass="14069">AAMDGEGKAKRPKLGDAVVAVGEGGVEEDEEVQMERFLSLMKSMREMREHWRRIGNRGSVLRERPKLEGSPWTPTFQWEDFAGSRVDSRETPAAVIPSSTAPIAANGEASKDNKEEEETGLNLRLTL</sequence>
<evidence type="ECO:0000313" key="5">
    <source>
        <dbReference type="EMBL" id="JAT44588.1"/>
    </source>
</evidence>
<dbReference type="Pfam" id="PF15699">
    <property type="entry name" value="NPR1_interact"/>
    <property type="match status" value="1"/>
</dbReference>
<dbReference type="PANTHER" id="PTHR33669">
    <property type="entry name" value="PROTEIN NEGATIVE REGULATOR OF RESISTANCE"/>
    <property type="match status" value="1"/>
</dbReference>
<proteinExistence type="inferred from homology"/>
<evidence type="ECO:0000256" key="2">
    <source>
        <dbReference type="ARBA" id="ARBA00009937"/>
    </source>
</evidence>
<evidence type="ECO:0000256" key="4">
    <source>
        <dbReference type="SAM" id="MobiDB-lite"/>
    </source>
</evidence>
<dbReference type="InterPro" id="IPR031425">
    <property type="entry name" value="NPR1/NH1-interacting"/>
</dbReference>
<comment type="subcellular location">
    <subcellularLocation>
        <location evidence="1">Nucleus</location>
    </subcellularLocation>
</comment>
<evidence type="ECO:0000256" key="1">
    <source>
        <dbReference type="ARBA" id="ARBA00004123"/>
    </source>
</evidence>
<accession>A0A1D1XQC6</accession>